<dbReference type="PANTHER" id="PTHR15346">
    <property type="entry name" value="DYNACTIN SUBUNIT"/>
    <property type="match status" value="1"/>
</dbReference>
<dbReference type="AlphaFoldDB" id="A0A8C7PY74"/>
<name>A0A8C7PY74_ONCMY</name>
<evidence type="ECO:0000256" key="3">
    <source>
        <dbReference type="ARBA" id="ARBA00022490"/>
    </source>
</evidence>
<organism evidence="7 8">
    <name type="scientific">Oncorhynchus mykiss</name>
    <name type="common">Rainbow trout</name>
    <name type="synonym">Salmo gairdneri</name>
    <dbReference type="NCBI Taxonomy" id="8022"/>
    <lineage>
        <taxon>Eukaryota</taxon>
        <taxon>Metazoa</taxon>
        <taxon>Chordata</taxon>
        <taxon>Craniata</taxon>
        <taxon>Vertebrata</taxon>
        <taxon>Euteleostomi</taxon>
        <taxon>Actinopterygii</taxon>
        <taxon>Neopterygii</taxon>
        <taxon>Teleostei</taxon>
        <taxon>Protacanthopterygii</taxon>
        <taxon>Salmoniformes</taxon>
        <taxon>Salmonidae</taxon>
        <taxon>Salmoninae</taxon>
        <taxon>Oncorhynchus</taxon>
    </lineage>
</organism>
<reference evidence="7" key="2">
    <citation type="submission" date="2025-08" db="UniProtKB">
        <authorList>
            <consortium name="Ensembl"/>
        </authorList>
    </citation>
    <scope>IDENTIFICATION</scope>
</reference>
<dbReference type="GO" id="GO:0005737">
    <property type="term" value="C:cytoplasm"/>
    <property type="evidence" value="ECO:0007669"/>
    <property type="project" value="UniProtKB-SubCell"/>
</dbReference>
<feature type="coiled-coil region" evidence="5">
    <location>
        <begin position="96"/>
        <end position="123"/>
    </location>
</feature>
<dbReference type="Proteomes" id="UP000694395">
    <property type="component" value="Chromosome 17"/>
</dbReference>
<keyword evidence="5" id="KW-0175">Coiled coil</keyword>
<evidence type="ECO:0000256" key="2">
    <source>
        <dbReference type="ARBA" id="ARBA00006176"/>
    </source>
</evidence>
<reference evidence="7" key="1">
    <citation type="submission" date="2020-07" db="EMBL/GenBank/DDBJ databases">
        <title>A long reads based de novo assembly of the rainbow trout Arlee double haploid line genome.</title>
        <authorList>
            <person name="Gao G."/>
            <person name="Palti Y."/>
        </authorList>
    </citation>
    <scope>NUCLEOTIDE SEQUENCE [LARGE SCALE GENOMIC DNA]</scope>
</reference>
<keyword evidence="4" id="KW-0243">Dynein</keyword>
<comment type="subcellular location">
    <subcellularLocation>
        <location evidence="1">Cytoplasm</location>
    </subcellularLocation>
</comment>
<dbReference type="GO" id="GO:0007017">
    <property type="term" value="P:microtubule-based process"/>
    <property type="evidence" value="ECO:0007669"/>
    <property type="project" value="InterPro"/>
</dbReference>
<dbReference type="Pfam" id="PF04912">
    <property type="entry name" value="Dynamitin"/>
    <property type="match status" value="1"/>
</dbReference>
<evidence type="ECO:0000313" key="7">
    <source>
        <dbReference type="Ensembl" id="ENSOMYP00000028774.2"/>
    </source>
</evidence>
<feature type="compositionally biased region" description="Acidic residues" evidence="6">
    <location>
        <begin position="18"/>
        <end position="36"/>
    </location>
</feature>
<accession>A0A8C7PY74</accession>
<proteinExistence type="inferred from homology"/>
<dbReference type="InterPro" id="IPR028133">
    <property type="entry name" value="Dynamitin"/>
</dbReference>
<protein>
    <submittedName>
        <fullName evidence="7">Dynactin 2 (p50)</fullName>
    </submittedName>
</protein>
<keyword evidence="8" id="KW-1185">Reference proteome</keyword>
<evidence type="ECO:0000313" key="8">
    <source>
        <dbReference type="Proteomes" id="UP000694395"/>
    </source>
</evidence>
<sequence length="429" mass="46977">MADPKYANLPGIASNEPDVYETSDLPEDDQAQFESEELCSDSVERIVVNPNAAYDKFKDKRVSTKGLDFSDRISKNKRVGYESGEYEILAEGCGVKETPQQKYQRLVNEIQELSQEVETIQATTRDSSSEERLTPVVLAQQAAQLKQQLVSAHLDSLLGPQAHINLADPDGALAKRLLTQLEAVRGSRGSTGEGKAPAAKGPDGVVLYELHSRPEQEKFTDAAKMAELEKRLSELETAVGSGSDKPGPLSAGVQGGSLMDTMELLQARVSALDSATLDQVEARLQSVLGKMNEIAKHKATIEDAGTQNKVSQLYDVVQKWDAMATSLPQVVQRLMAVKELHEQAMQFGQLLTHLDTTQQMINNSLKDNGTLLSQVVNTMTHLTLLLGWTAAGLILTKQRTSLVPTASDLADSLNREHPWSLLPLIWRTH</sequence>
<dbReference type="GO" id="GO:0030286">
    <property type="term" value="C:dynein complex"/>
    <property type="evidence" value="ECO:0007669"/>
    <property type="project" value="UniProtKB-KW"/>
</dbReference>
<dbReference type="GeneTree" id="ENSGT00390000003427"/>
<comment type="similarity">
    <text evidence="2">Belongs to the dynactin subunit 2 family.</text>
</comment>
<evidence type="ECO:0000256" key="5">
    <source>
        <dbReference type="SAM" id="Coils"/>
    </source>
</evidence>
<evidence type="ECO:0000256" key="1">
    <source>
        <dbReference type="ARBA" id="ARBA00004496"/>
    </source>
</evidence>
<keyword evidence="3" id="KW-0963">Cytoplasm</keyword>
<evidence type="ECO:0000256" key="6">
    <source>
        <dbReference type="SAM" id="MobiDB-lite"/>
    </source>
</evidence>
<dbReference type="Ensembl" id="ENSOMYT00000031409.2">
    <property type="protein sequence ID" value="ENSOMYP00000028774.2"/>
    <property type="gene ID" value="ENSOMYG00000013443.2"/>
</dbReference>
<dbReference type="GO" id="GO:0005869">
    <property type="term" value="C:dynactin complex"/>
    <property type="evidence" value="ECO:0007669"/>
    <property type="project" value="InterPro"/>
</dbReference>
<reference evidence="7" key="3">
    <citation type="submission" date="2025-09" db="UniProtKB">
        <authorList>
            <consortium name="Ensembl"/>
        </authorList>
    </citation>
    <scope>IDENTIFICATION</scope>
</reference>
<evidence type="ECO:0000256" key="4">
    <source>
        <dbReference type="ARBA" id="ARBA00023017"/>
    </source>
</evidence>
<feature type="region of interest" description="Disordered" evidence="6">
    <location>
        <begin position="1"/>
        <end position="36"/>
    </location>
</feature>